<feature type="region of interest" description="Disordered" evidence="1">
    <location>
        <begin position="1"/>
        <end position="35"/>
    </location>
</feature>
<feature type="compositionally biased region" description="Basic and acidic residues" evidence="1">
    <location>
        <begin position="1"/>
        <end position="33"/>
    </location>
</feature>
<organism evidence="2 3">
    <name type="scientific">Datura stramonium</name>
    <name type="common">Jimsonweed</name>
    <name type="synonym">Common thornapple</name>
    <dbReference type="NCBI Taxonomy" id="4076"/>
    <lineage>
        <taxon>Eukaryota</taxon>
        <taxon>Viridiplantae</taxon>
        <taxon>Streptophyta</taxon>
        <taxon>Embryophyta</taxon>
        <taxon>Tracheophyta</taxon>
        <taxon>Spermatophyta</taxon>
        <taxon>Magnoliopsida</taxon>
        <taxon>eudicotyledons</taxon>
        <taxon>Gunneridae</taxon>
        <taxon>Pentapetalae</taxon>
        <taxon>asterids</taxon>
        <taxon>lamiids</taxon>
        <taxon>Solanales</taxon>
        <taxon>Solanaceae</taxon>
        <taxon>Solanoideae</taxon>
        <taxon>Datureae</taxon>
        <taxon>Datura</taxon>
    </lineage>
</organism>
<gene>
    <name evidence="2" type="ORF">HAX54_046415</name>
</gene>
<name>A0ABS8SST3_DATST</name>
<reference evidence="2 3" key="1">
    <citation type="journal article" date="2021" name="BMC Genomics">
        <title>Datura genome reveals duplications of psychoactive alkaloid biosynthetic genes and high mutation rate following tissue culture.</title>
        <authorList>
            <person name="Rajewski A."/>
            <person name="Carter-House D."/>
            <person name="Stajich J."/>
            <person name="Litt A."/>
        </authorList>
    </citation>
    <scope>NUCLEOTIDE SEQUENCE [LARGE SCALE GENOMIC DNA]</scope>
    <source>
        <strain evidence="2">AR-01</strain>
    </source>
</reference>
<keyword evidence="3" id="KW-1185">Reference proteome</keyword>
<evidence type="ECO:0000256" key="1">
    <source>
        <dbReference type="SAM" id="MobiDB-lite"/>
    </source>
</evidence>
<dbReference type="EMBL" id="JACEIK010000732">
    <property type="protein sequence ID" value="MCD7461559.1"/>
    <property type="molecule type" value="Genomic_DNA"/>
</dbReference>
<evidence type="ECO:0000313" key="3">
    <source>
        <dbReference type="Proteomes" id="UP000823775"/>
    </source>
</evidence>
<accession>A0ABS8SST3</accession>
<evidence type="ECO:0000313" key="2">
    <source>
        <dbReference type="EMBL" id="MCD7461559.1"/>
    </source>
</evidence>
<protein>
    <submittedName>
        <fullName evidence="2">Uncharacterized protein</fullName>
    </submittedName>
</protein>
<proteinExistence type="predicted"/>
<sequence length="104" mass="11536">MMNNTEEKENSRAIHSIRKESNQEKQGAKKERLLTGSFPKKLTSCKVIGNPEDRNAVIKHKGNTKENSGISKEIEDTGKKADGEGHIQTQNKFVALAASTLEEQ</sequence>
<comment type="caution">
    <text evidence="2">The sequence shown here is derived from an EMBL/GenBank/DDBJ whole genome shotgun (WGS) entry which is preliminary data.</text>
</comment>
<dbReference type="Proteomes" id="UP000823775">
    <property type="component" value="Unassembled WGS sequence"/>
</dbReference>